<feature type="region of interest" description="Disordered" evidence="1">
    <location>
        <begin position="109"/>
        <end position="148"/>
    </location>
</feature>
<gene>
    <name evidence="2" type="ORF">CYMTET_9152</name>
</gene>
<evidence type="ECO:0000256" key="1">
    <source>
        <dbReference type="SAM" id="MobiDB-lite"/>
    </source>
</evidence>
<reference evidence="2 3" key="1">
    <citation type="journal article" date="2015" name="Genome Biol. Evol.">
        <title>Comparative Genomics of a Bacterivorous Green Alga Reveals Evolutionary Causalities and Consequences of Phago-Mixotrophic Mode of Nutrition.</title>
        <authorList>
            <person name="Burns J.A."/>
            <person name="Paasch A."/>
            <person name="Narechania A."/>
            <person name="Kim E."/>
        </authorList>
    </citation>
    <scope>NUCLEOTIDE SEQUENCE [LARGE SCALE GENOMIC DNA]</scope>
    <source>
        <strain evidence="2 3">PLY_AMNH</strain>
    </source>
</reference>
<accession>A0AAE0GRR3</accession>
<sequence length="214" mass="23536">FKPASSTTDGILVKNTREMRSLIMDVRHVEPNPAPTVSMTPSQLAYASLLMEKRRVSVPVDLTERGAPRSWNKMRNAGLVSRPSQAVSRSAPQAVSLWKNVFSPQQDAGVRMGASARGKKERERLAPVSTDASSTNCTPEPPEPRVLRRPPHSVLVSETDPPVRKHPLLPGPEHAVGMEPLQKCASEGMIDWVDAPVRQRLDFSQNLPLDKGIK</sequence>
<comment type="caution">
    <text evidence="2">The sequence shown here is derived from an EMBL/GenBank/DDBJ whole genome shotgun (WGS) entry which is preliminary data.</text>
</comment>
<dbReference type="Proteomes" id="UP001190700">
    <property type="component" value="Unassembled WGS sequence"/>
</dbReference>
<evidence type="ECO:0000313" key="3">
    <source>
        <dbReference type="Proteomes" id="UP001190700"/>
    </source>
</evidence>
<keyword evidence="3" id="KW-1185">Reference proteome</keyword>
<dbReference type="AlphaFoldDB" id="A0AAE0GRR3"/>
<evidence type="ECO:0000313" key="2">
    <source>
        <dbReference type="EMBL" id="KAK3283139.1"/>
    </source>
</evidence>
<feature type="non-terminal residue" evidence="2">
    <location>
        <position position="1"/>
    </location>
</feature>
<name>A0AAE0GRR3_9CHLO</name>
<protein>
    <submittedName>
        <fullName evidence="2">Uncharacterized protein</fullName>
    </submittedName>
</protein>
<proteinExistence type="predicted"/>
<organism evidence="2 3">
    <name type="scientific">Cymbomonas tetramitiformis</name>
    <dbReference type="NCBI Taxonomy" id="36881"/>
    <lineage>
        <taxon>Eukaryota</taxon>
        <taxon>Viridiplantae</taxon>
        <taxon>Chlorophyta</taxon>
        <taxon>Pyramimonadophyceae</taxon>
        <taxon>Pyramimonadales</taxon>
        <taxon>Pyramimonadaceae</taxon>
        <taxon>Cymbomonas</taxon>
    </lineage>
</organism>
<dbReference type="EMBL" id="LGRX02003010">
    <property type="protein sequence ID" value="KAK3283139.1"/>
    <property type="molecule type" value="Genomic_DNA"/>
</dbReference>